<dbReference type="HOGENOM" id="CLU_008571_0_0_1"/>
<name>E4UUU2_ARTGP</name>
<dbReference type="eggNOG" id="ENOG502SKEC">
    <property type="taxonomic scope" value="Eukaryota"/>
</dbReference>
<gene>
    <name evidence="2" type="ORF">MGYG_04062</name>
</gene>
<organism evidence="3">
    <name type="scientific">Arthroderma gypseum (strain ATCC MYA-4604 / CBS 118893)</name>
    <name type="common">Microsporum gypseum</name>
    <dbReference type="NCBI Taxonomy" id="535722"/>
    <lineage>
        <taxon>Eukaryota</taxon>
        <taxon>Fungi</taxon>
        <taxon>Dikarya</taxon>
        <taxon>Ascomycota</taxon>
        <taxon>Pezizomycotina</taxon>
        <taxon>Eurotiomycetes</taxon>
        <taxon>Eurotiomycetidae</taxon>
        <taxon>Onygenales</taxon>
        <taxon>Arthrodermataceae</taxon>
        <taxon>Nannizzia</taxon>
    </lineage>
</organism>
<dbReference type="VEuPathDB" id="FungiDB:MGYG_04062"/>
<keyword evidence="3" id="KW-1185">Reference proteome</keyword>
<dbReference type="OrthoDB" id="10016792at2759"/>
<accession>E4UUU2</accession>
<dbReference type="STRING" id="535722.E4UUU2"/>
<proteinExistence type="predicted"/>
<dbReference type="AlphaFoldDB" id="E4UUU2"/>
<protein>
    <recommendedName>
        <fullName evidence="4">Serine protein kinase</fullName>
    </recommendedName>
</protein>
<dbReference type="GeneID" id="10029175"/>
<sequence length="939" mass="104599">MSWDPDTIKYPANDPAIVLSVSEDAYELIALKDPLALYVENAVVEKSIKHENASASQPSECYLFTHSLNTAGSATNPLIIGTPGLAGTYTQPNGIQGGVLEIYVQTLKLDAVKRLRLQAHGGHGHNQITGEPIPDIGKAGGDGGDGGKITIYVGSQFKEASDRVQAVLDKIIDEHYHWPADFTNDVNKLMECVLAEDVQKVHQMPPSMRTAEDVLKVSKESITHELIALLTALQRPEDELLAELSQIANVDGGAYGVGGKGKKEDGKNGKAGKEGTLSIIRAGDYPEICKRKVCFAHPIQCRMLLDKANLLWFCGTLRQKAQGVIILERILKRLEFLDFKPAQQSHAEEPLWSAYRAAEYGLFLTSGPKDEEPASIQQLRAIKTEAEAALIHIRSGDDYYGGKSGDVRLGARKVPRASFKFYQETAAYFVEYLAKAEDTYRKCLSSSKDEEAKREAVRKRISMCETVAQNANTMIAEAKKDLVKSGMAIRVRNEAIKPARERLEKELETVMDLIRKQFGANFQDLLDALGQVIFVHGSWPMVGLQGVELLNKGISQIESDTGVKVNKDYLIKKIHDISNTIESLDEGYNVLKKDGSLDLYDPGAAKLIILETETMKLLNEFSFKLGLEPLKEVKKRFDAYIDAVQKRNNAVLSYNVALALLLKYEMEIESLRALKGELEREASNLEAAHPTMQAFLKKLYGDSIQIAQLWLYKTQQAYCFVALNNENVIGKAMADFNFSSFDSDMLRAVHASLSNRYRDHTESMGQSTQVYSGLKYHLKERDVRILQSGGDMGVILDVYISTNPPTDGPDVFFRRADVRLTKVRFFAVGVSTSDDRLDVVITHSGKEAILDKEGTRYEFDHDPLVVGFKYDTTKMKAEGPDTSDGDIASANDDKYALVGPFTSWRIEILSESNKDLDLSDVSAAYFEFDFRYREMPMEY</sequence>
<reference evidence="3" key="1">
    <citation type="journal article" date="2012" name="MBio">
        <title>Comparative genome analysis of Trichophyton rubrum and related dermatophytes reveals candidate genes involved in infection.</title>
        <authorList>
            <person name="Martinez D.A."/>
            <person name="Oliver B.G."/>
            <person name="Graeser Y."/>
            <person name="Goldberg J.M."/>
            <person name="Li W."/>
            <person name="Martinez-Rossi N.M."/>
            <person name="Monod M."/>
            <person name="Shelest E."/>
            <person name="Barton R.C."/>
            <person name="Birch E."/>
            <person name="Brakhage A.A."/>
            <person name="Chen Z."/>
            <person name="Gurr S.J."/>
            <person name="Heiman D."/>
            <person name="Heitman J."/>
            <person name="Kosti I."/>
            <person name="Rossi A."/>
            <person name="Saif S."/>
            <person name="Samalova M."/>
            <person name="Saunders C.W."/>
            <person name="Shea T."/>
            <person name="Summerbell R.C."/>
            <person name="Xu J."/>
            <person name="Young S."/>
            <person name="Zeng Q."/>
            <person name="Birren B.W."/>
            <person name="Cuomo C.A."/>
            <person name="White T.C."/>
        </authorList>
    </citation>
    <scope>NUCLEOTIDE SEQUENCE [LARGE SCALE GENOMIC DNA]</scope>
    <source>
        <strain evidence="3">ATCC MYA-4604 / CBS 118893</strain>
    </source>
</reference>
<evidence type="ECO:0000313" key="3">
    <source>
        <dbReference type="Proteomes" id="UP000002669"/>
    </source>
</evidence>
<evidence type="ECO:0000256" key="1">
    <source>
        <dbReference type="SAM" id="Coils"/>
    </source>
</evidence>
<evidence type="ECO:0000313" key="2">
    <source>
        <dbReference type="EMBL" id="EFR01059.1"/>
    </source>
</evidence>
<dbReference type="OMA" id="HPIQCRM"/>
<dbReference type="InParanoid" id="E4UUU2"/>
<dbReference type="EMBL" id="DS989824">
    <property type="protein sequence ID" value="EFR01059.1"/>
    <property type="molecule type" value="Genomic_DNA"/>
</dbReference>
<evidence type="ECO:0008006" key="4">
    <source>
        <dbReference type="Google" id="ProtNLM"/>
    </source>
</evidence>
<dbReference type="Proteomes" id="UP000002669">
    <property type="component" value="Unassembled WGS sequence"/>
</dbReference>
<dbReference type="RefSeq" id="XP_003173889.1">
    <property type="nucleotide sequence ID" value="XM_003173841.1"/>
</dbReference>
<feature type="coiled-coil region" evidence="1">
    <location>
        <begin position="661"/>
        <end position="688"/>
    </location>
</feature>
<keyword evidence="1" id="KW-0175">Coiled coil</keyword>